<sequence>MEHDDQATRRLLKGAFFLTVAGVLSKLLSAGYRIPLQNITGDLGFYIYQQIYPFLGIATMLSLYGFPAAISKLVAERKETGQPLSIQSFYLPLLFSMSIFCTLLSIGLYLNSGQIALQMGDVQLREPLRVAAFIFLLVPIPSLLRGVFQGLHNMRPTAISQVVEQAIRVSAIIIVAILLSNNGGSLYRIGAYAAFSSMLGTIFASFFLIVVWLKTKSYSLAASQINWTYYTKTILFHGLLMSFNYMLLLFLQFVDAFTLVTNLVDYGYNLEEAKRWKGIYDRGQPLIQLGMVLGSSLALALIPSVTKKRLEQHPNLFRLHIQSALKLSLFISIGAATGLFVIFPYANALLFQQDIGTTSLRILMVTILFGSLSITISSILQGLGHVYITTAFVLTAVVVKWVLNPILVTYYGIGGSAVATVAAVFVACMLNFIYLKRTLRLGRIFVVPWRSLGISLIAMVLFLIGFNRIVGLFFNVSDRGDYFVYVLVVSIIGGLLYLGILIISRSFTNVELQSFPLGTSLLRIGTRRKSNETNN</sequence>
<organism evidence="7 8">
    <name type="scientific">Terrihalobacillus insolitus</name>
    <dbReference type="NCBI Taxonomy" id="2950438"/>
    <lineage>
        <taxon>Bacteria</taxon>
        <taxon>Bacillati</taxon>
        <taxon>Bacillota</taxon>
        <taxon>Bacilli</taxon>
        <taxon>Bacillales</taxon>
        <taxon>Bacillaceae</taxon>
        <taxon>Terrihalobacillus</taxon>
    </lineage>
</organism>
<dbReference type="CDD" id="cd13124">
    <property type="entry name" value="MATE_SpoVB_like"/>
    <property type="match status" value="1"/>
</dbReference>
<feature type="transmembrane region" description="Helical" evidence="6">
    <location>
        <begin position="286"/>
        <end position="306"/>
    </location>
</feature>
<feature type="transmembrane region" description="Helical" evidence="6">
    <location>
        <begin position="130"/>
        <end position="148"/>
    </location>
</feature>
<name>A0A9X4AN45_9BACI</name>
<keyword evidence="4 6" id="KW-1133">Transmembrane helix</keyword>
<dbReference type="GO" id="GO:0005886">
    <property type="term" value="C:plasma membrane"/>
    <property type="evidence" value="ECO:0007669"/>
    <property type="project" value="UniProtKB-SubCell"/>
</dbReference>
<keyword evidence="2" id="KW-1003">Cell membrane</keyword>
<evidence type="ECO:0000256" key="6">
    <source>
        <dbReference type="SAM" id="Phobius"/>
    </source>
</evidence>
<dbReference type="InterPro" id="IPR024923">
    <property type="entry name" value="PG_synth_SpoVB"/>
</dbReference>
<dbReference type="PANTHER" id="PTHR30250">
    <property type="entry name" value="PST FAMILY PREDICTED COLANIC ACID TRANSPORTER"/>
    <property type="match status" value="1"/>
</dbReference>
<keyword evidence="5 6" id="KW-0472">Membrane</keyword>
<comment type="subcellular location">
    <subcellularLocation>
        <location evidence="1">Cell membrane</location>
        <topology evidence="1">Multi-pass membrane protein</topology>
    </subcellularLocation>
</comment>
<dbReference type="AlphaFoldDB" id="A0A9X4AN45"/>
<comment type="caution">
    <text evidence="7">The sequence shown here is derived from an EMBL/GenBank/DDBJ whole genome shotgun (WGS) entry which is preliminary data.</text>
</comment>
<feature type="transmembrane region" description="Helical" evidence="6">
    <location>
        <begin position="482"/>
        <end position="503"/>
    </location>
</feature>
<proteinExistence type="predicted"/>
<evidence type="ECO:0000256" key="1">
    <source>
        <dbReference type="ARBA" id="ARBA00004651"/>
    </source>
</evidence>
<dbReference type="InterPro" id="IPR002797">
    <property type="entry name" value="Polysacc_synth"/>
</dbReference>
<dbReference type="Proteomes" id="UP001145050">
    <property type="component" value="Unassembled WGS sequence"/>
</dbReference>
<dbReference type="RefSeq" id="WP_272437830.1">
    <property type="nucleotide sequence ID" value="NZ_JAMQKB010000027.1"/>
</dbReference>
<evidence type="ECO:0000313" key="7">
    <source>
        <dbReference type="EMBL" id="MDC3426011.1"/>
    </source>
</evidence>
<evidence type="ECO:0000313" key="8">
    <source>
        <dbReference type="Proteomes" id="UP001145050"/>
    </source>
</evidence>
<feature type="transmembrane region" description="Helical" evidence="6">
    <location>
        <begin position="234"/>
        <end position="254"/>
    </location>
</feature>
<keyword evidence="3 6" id="KW-0812">Transmembrane</keyword>
<feature type="transmembrane region" description="Helical" evidence="6">
    <location>
        <begin position="358"/>
        <end position="379"/>
    </location>
</feature>
<dbReference type="Pfam" id="PF01943">
    <property type="entry name" value="Polysacc_synt"/>
    <property type="match status" value="1"/>
</dbReference>
<dbReference type="EMBL" id="JAMQKB010000027">
    <property type="protein sequence ID" value="MDC3426011.1"/>
    <property type="molecule type" value="Genomic_DNA"/>
</dbReference>
<protein>
    <submittedName>
        <fullName evidence="7">Polysaccharide biosynthesis protein</fullName>
    </submittedName>
</protein>
<dbReference type="PANTHER" id="PTHR30250:SF29">
    <property type="entry name" value="POLYSACCHARIDE BIOSYNTHESIS PROTEIN C-TERMINAL DOMAIN-CONTAINING PROTEIN"/>
    <property type="match status" value="1"/>
</dbReference>
<evidence type="ECO:0000256" key="4">
    <source>
        <dbReference type="ARBA" id="ARBA00022989"/>
    </source>
</evidence>
<accession>A0A9X4AN45</accession>
<feature type="transmembrane region" description="Helical" evidence="6">
    <location>
        <begin position="90"/>
        <end position="110"/>
    </location>
</feature>
<feature type="transmembrane region" description="Helical" evidence="6">
    <location>
        <begin position="409"/>
        <end position="435"/>
    </location>
</feature>
<evidence type="ECO:0000256" key="2">
    <source>
        <dbReference type="ARBA" id="ARBA00022475"/>
    </source>
</evidence>
<feature type="transmembrane region" description="Helical" evidence="6">
    <location>
        <begin position="327"/>
        <end position="346"/>
    </location>
</feature>
<evidence type="ECO:0000256" key="5">
    <source>
        <dbReference type="ARBA" id="ARBA00023136"/>
    </source>
</evidence>
<dbReference type="InterPro" id="IPR050833">
    <property type="entry name" value="Poly_Biosynth_Transport"/>
</dbReference>
<feature type="transmembrane region" description="Helical" evidence="6">
    <location>
        <begin position="12"/>
        <end position="31"/>
    </location>
</feature>
<dbReference type="PIRSF" id="PIRSF038958">
    <property type="entry name" value="PG_synth_SpoVB"/>
    <property type="match status" value="1"/>
</dbReference>
<feature type="transmembrane region" description="Helical" evidence="6">
    <location>
        <begin position="51"/>
        <end position="70"/>
    </location>
</feature>
<reference evidence="7" key="1">
    <citation type="submission" date="2022-06" db="EMBL/GenBank/DDBJ databases">
        <title>Aquibacillus sp. a new bacterium isolated from soil saline samples.</title>
        <authorList>
            <person name="Galisteo C."/>
            <person name="De La Haba R."/>
            <person name="Sanchez-Porro C."/>
            <person name="Ventosa A."/>
        </authorList>
    </citation>
    <scope>NUCLEOTIDE SEQUENCE</scope>
    <source>
        <strain evidence="7">3ASR75-11</strain>
    </source>
</reference>
<feature type="transmembrane region" description="Helical" evidence="6">
    <location>
        <begin position="193"/>
        <end position="213"/>
    </location>
</feature>
<evidence type="ECO:0000256" key="3">
    <source>
        <dbReference type="ARBA" id="ARBA00022692"/>
    </source>
</evidence>
<keyword evidence="8" id="KW-1185">Reference proteome</keyword>
<gene>
    <name evidence="7" type="ORF">NC797_16020</name>
</gene>
<feature type="transmembrane region" description="Helical" evidence="6">
    <location>
        <begin position="386"/>
        <end position="403"/>
    </location>
</feature>
<feature type="transmembrane region" description="Helical" evidence="6">
    <location>
        <begin position="447"/>
        <end position="470"/>
    </location>
</feature>
<feature type="transmembrane region" description="Helical" evidence="6">
    <location>
        <begin position="169"/>
        <end position="187"/>
    </location>
</feature>